<protein>
    <submittedName>
        <fullName evidence="2">Uncharacterized protein</fullName>
    </submittedName>
</protein>
<evidence type="ECO:0000256" key="1">
    <source>
        <dbReference type="SAM" id="Phobius"/>
    </source>
</evidence>
<evidence type="ECO:0000313" key="3">
    <source>
        <dbReference type="Proteomes" id="UP001341135"/>
    </source>
</evidence>
<keyword evidence="1" id="KW-0472">Membrane</keyword>
<dbReference type="Proteomes" id="UP001341135">
    <property type="component" value="Chromosome"/>
</dbReference>
<gene>
    <name evidence="2" type="ORF">PABY_04550</name>
</gene>
<proteinExistence type="predicted"/>
<sequence>MTATPAIPRAAAILGLLAITALSTYLLSLHGHEAWHREAGYTTTTSCNIYTIPALVARTIYGSTIVLVGFNDTRLAEILSGAGFTVKTVPAPTPEIMSTYKDAAAILLKADSILANDTLARPVVELLKMAFESGKGVAFVRPKRSICLQDISHSSQNSPQRDSQAKAAKHTWRKALYYATARMA</sequence>
<keyword evidence="3" id="KW-1185">Reference proteome</keyword>
<feature type="transmembrane region" description="Helical" evidence="1">
    <location>
        <begin position="6"/>
        <end position="27"/>
    </location>
</feature>
<dbReference type="GeneID" id="89288490"/>
<evidence type="ECO:0000313" key="2">
    <source>
        <dbReference type="EMBL" id="BES80888.1"/>
    </source>
</evidence>
<keyword evidence="1" id="KW-0812">Transmembrane</keyword>
<reference evidence="2 3" key="1">
    <citation type="submission" date="2023-09" db="EMBL/GenBank/DDBJ databases">
        <title>Pyrofollis japonicus gen. nov. sp. nov., a novel member of the family Pyrodictiaceae isolated from the Iheya North hydrothermal field.</title>
        <authorList>
            <person name="Miyazaki U."/>
            <person name="Sanari M."/>
            <person name="Tame A."/>
            <person name="Kitajima M."/>
            <person name="Okamoto A."/>
            <person name="Sawayama S."/>
            <person name="Miyazaki J."/>
            <person name="Takai K."/>
            <person name="Nakagawa S."/>
        </authorList>
    </citation>
    <scope>NUCLEOTIDE SEQUENCE [LARGE SCALE GENOMIC DNA]</scope>
    <source>
        <strain evidence="2 3">AV2</strain>
    </source>
</reference>
<dbReference type="EMBL" id="AP028907">
    <property type="protein sequence ID" value="BES80888.1"/>
    <property type="molecule type" value="Genomic_DNA"/>
</dbReference>
<keyword evidence="1" id="KW-1133">Transmembrane helix</keyword>
<organism evidence="2 3">
    <name type="scientific">Pyrodictium abyssi</name>
    <dbReference type="NCBI Taxonomy" id="54256"/>
    <lineage>
        <taxon>Archaea</taxon>
        <taxon>Thermoproteota</taxon>
        <taxon>Thermoprotei</taxon>
        <taxon>Desulfurococcales</taxon>
        <taxon>Pyrodictiaceae</taxon>
        <taxon>Pyrodictium</taxon>
    </lineage>
</organism>
<accession>A0ABM8ITK5</accession>
<dbReference type="RefSeq" id="WP_338251507.1">
    <property type="nucleotide sequence ID" value="NZ_AP028907.1"/>
</dbReference>
<name>A0ABM8ITK5_9CREN</name>